<feature type="domain" description="C2H2-type" evidence="12">
    <location>
        <begin position="307"/>
        <end position="329"/>
    </location>
</feature>
<dbReference type="GO" id="GO:0000981">
    <property type="term" value="F:DNA-binding transcription factor activity, RNA polymerase II-specific"/>
    <property type="evidence" value="ECO:0007669"/>
    <property type="project" value="TreeGrafter"/>
</dbReference>
<dbReference type="GO" id="GO:0008270">
    <property type="term" value="F:zinc ion binding"/>
    <property type="evidence" value="ECO:0007669"/>
    <property type="project" value="UniProtKB-KW"/>
</dbReference>
<dbReference type="SUPFAM" id="SSF57667">
    <property type="entry name" value="beta-beta-alpha zinc fingers"/>
    <property type="match status" value="2"/>
</dbReference>
<dbReference type="FunFam" id="3.30.160.60:FF:000125">
    <property type="entry name" value="Putative zinc finger protein 143"/>
    <property type="match status" value="1"/>
</dbReference>
<evidence type="ECO:0000259" key="12">
    <source>
        <dbReference type="PROSITE" id="PS50157"/>
    </source>
</evidence>
<keyword evidence="8" id="KW-0804">Transcription</keyword>
<reference evidence="13 14" key="1">
    <citation type="submission" date="2023-11" db="EMBL/GenBank/DDBJ databases">
        <title>Halocaridina rubra genome assembly.</title>
        <authorList>
            <person name="Smith C."/>
        </authorList>
    </citation>
    <scope>NUCLEOTIDE SEQUENCE [LARGE SCALE GENOMIC DNA]</scope>
    <source>
        <strain evidence="13">EP-1</strain>
        <tissue evidence="13">Whole</tissue>
    </source>
</reference>
<dbReference type="PROSITE" id="PS00028">
    <property type="entry name" value="ZINC_FINGER_C2H2_1"/>
    <property type="match status" value="3"/>
</dbReference>
<feature type="compositionally biased region" description="Low complexity" evidence="11">
    <location>
        <begin position="82"/>
        <end position="98"/>
    </location>
</feature>
<sequence>MDVSDEDNTMLQRRARKYIEEFALLSHLAGRKEKDEILASYKQLPTLDLLREETQDWLNTKARRNVDDEKHKRSMVDDVHSGSDPSESSGESASREQGYVFNKRSKHSKKYRGLNDDSQYSSIQGDILEDAGNVHNPSVPFLERRIHDCILCCSNGFFSMTPGPMSEFESNCSCTTHTLVDWQTRVTWTNPSLRHQFKVQEVTARSPFRSHEAKKVTSFSLSRLLRQYHDNTLSIRDKSGMYANDGWNALTAREDQSSSKESESNQHIPKEYEEKSYVCTYAGCGRSFSRNEELTRHTRIHTGQKPFLCSVCGRGFVRRDHLVKHTRTHLPAHAKRTYGCPLPACTHSYTRSDALTRHMWTAHHIRARQPSRTRSRITTALSSKSGAILTENPSSA</sequence>
<proteinExistence type="inferred from homology"/>
<feature type="domain" description="C2H2-type" evidence="12">
    <location>
        <begin position="277"/>
        <end position="306"/>
    </location>
</feature>
<name>A0AAN8WH83_HALRR</name>
<comment type="similarity">
    <text evidence="2">Belongs to the krueppel C2H2-type zinc-finger protein family.</text>
</comment>
<keyword evidence="7" id="KW-0805">Transcription regulation</keyword>
<dbReference type="FunFam" id="3.30.160.60:FF:000624">
    <property type="entry name" value="zinc finger protein 697"/>
    <property type="match status" value="1"/>
</dbReference>
<dbReference type="PANTHER" id="PTHR23235">
    <property type="entry name" value="KRUEPPEL-LIKE TRANSCRIPTION FACTOR"/>
    <property type="match status" value="1"/>
</dbReference>
<evidence type="ECO:0000256" key="5">
    <source>
        <dbReference type="ARBA" id="ARBA00022771"/>
    </source>
</evidence>
<dbReference type="Pfam" id="PF00096">
    <property type="entry name" value="zf-C2H2"/>
    <property type="match status" value="2"/>
</dbReference>
<comment type="subcellular location">
    <subcellularLocation>
        <location evidence="1">Nucleus</location>
    </subcellularLocation>
</comment>
<comment type="caution">
    <text evidence="13">The sequence shown here is derived from an EMBL/GenBank/DDBJ whole genome shotgun (WGS) entry which is preliminary data.</text>
</comment>
<gene>
    <name evidence="13" type="ORF">SK128_022349</name>
</gene>
<dbReference type="InterPro" id="IPR036236">
    <property type="entry name" value="Znf_C2H2_sf"/>
</dbReference>
<dbReference type="Gene3D" id="3.30.160.60">
    <property type="entry name" value="Classic Zinc Finger"/>
    <property type="match status" value="3"/>
</dbReference>
<organism evidence="13 14">
    <name type="scientific">Halocaridina rubra</name>
    <name type="common">Hawaiian red shrimp</name>
    <dbReference type="NCBI Taxonomy" id="373956"/>
    <lineage>
        <taxon>Eukaryota</taxon>
        <taxon>Metazoa</taxon>
        <taxon>Ecdysozoa</taxon>
        <taxon>Arthropoda</taxon>
        <taxon>Crustacea</taxon>
        <taxon>Multicrustacea</taxon>
        <taxon>Malacostraca</taxon>
        <taxon>Eumalacostraca</taxon>
        <taxon>Eucarida</taxon>
        <taxon>Decapoda</taxon>
        <taxon>Pleocyemata</taxon>
        <taxon>Caridea</taxon>
        <taxon>Atyoidea</taxon>
        <taxon>Atyidae</taxon>
        <taxon>Halocaridina</taxon>
    </lineage>
</organism>
<protein>
    <recommendedName>
        <fullName evidence="12">C2H2-type domain-containing protein</fullName>
    </recommendedName>
</protein>
<evidence type="ECO:0000313" key="14">
    <source>
        <dbReference type="Proteomes" id="UP001381693"/>
    </source>
</evidence>
<evidence type="ECO:0000256" key="7">
    <source>
        <dbReference type="ARBA" id="ARBA00023015"/>
    </source>
</evidence>
<keyword evidence="6" id="KW-0862">Zinc</keyword>
<dbReference type="AlphaFoldDB" id="A0AAN8WH83"/>
<accession>A0AAN8WH83</accession>
<dbReference type="EMBL" id="JAXCGZ010023008">
    <property type="protein sequence ID" value="KAK7019187.1"/>
    <property type="molecule type" value="Genomic_DNA"/>
</dbReference>
<feature type="domain" description="C2H2-type" evidence="12">
    <location>
        <begin position="338"/>
        <end position="369"/>
    </location>
</feature>
<evidence type="ECO:0000256" key="1">
    <source>
        <dbReference type="ARBA" id="ARBA00004123"/>
    </source>
</evidence>
<evidence type="ECO:0000256" key="3">
    <source>
        <dbReference type="ARBA" id="ARBA00022723"/>
    </source>
</evidence>
<dbReference type="GO" id="GO:0000978">
    <property type="term" value="F:RNA polymerase II cis-regulatory region sequence-specific DNA binding"/>
    <property type="evidence" value="ECO:0007669"/>
    <property type="project" value="TreeGrafter"/>
</dbReference>
<evidence type="ECO:0000256" key="4">
    <source>
        <dbReference type="ARBA" id="ARBA00022737"/>
    </source>
</evidence>
<evidence type="ECO:0000256" key="6">
    <source>
        <dbReference type="ARBA" id="ARBA00022833"/>
    </source>
</evidence>
<feature type="region of interest" description="Disordered" evidence="11">
    <location>
        <begin position="68"/>
        <end position="101"/>
    </location>
</feature>
<evidence type="ECO:0000256" key="2">
    <source>
        <dbReference type="ARBA" id="ARBA00006991"/>
    </source>
</evidence>
<feature type="compositionally biased region" description="Basic and acidic residues" evidence="11">
    <location>
        <begin position="68"/>
        <end position="81"/>
    </location>
</feature>
<keyword evidence="5 10" id="KW-0863">Zinc-finger</keyword>
<dbReference type="GO" id="GO:0005634">
    <property type="term" value="C:nucleus"/>
    <property type="evidence" value="ECO:0007669"/>
    <property type="project" value="UniProtKB-SubCell"/>
</dbReference>
<evidence type="ECO:0000313" key="13">
    <source>
        <dbReference type="EMBL" id="KAK7019187.1"/>
    </source>
</evidence>
<dbReference type="Proteomes" id="UP001381693">
    <property type="component" value="Unassembled WGS sequence"/>
</dbReference>
<evidence type="ECO:0000256" key="11">
    <source>
        <dbReference type="SAM" id="MobiDB-lite"/>
    </source>
</evidence>
<dbReference type="PANTHER" id="PTHR23235:SF155">
    <property type="entry name" value="EARLY GROWTH RESPONSE 4-RELATED"/>
    <property type="match status" value="1"/>
</dbReference>
<dbReference type="SMART" id="SM00355">
    <property type="entry name" value="ZnF_C2H2"/>
    <property type="match status" value="3"/>
</dbReference>
<evidence type="ECO:0000256" key="8">
    <source>
        <dbReference type="ARBA" id="ARBA00023163"/>
    </source>
</evidence>
<keyword evidence="9" id="KW-0539">Nucleus</keyword>
<keyword evidence="4" id="KW-0677">Repeat</keyword>
<dbReference type="InterPro" id="IPR013087">
    <property type="entry name" value="Znf_C2H2_type"/>
</dbReference>
<keyword evidence="3" id="KW-0479">Metal-binding</keyword>
<evidence type="ECO:0000256" key="10">
    <source>
        <dbReference type="PROSITE-ProRule" id="PRU00042"/>
    </source>
</evidence>
<evidence type="ECO:0000256" key="9">
    <source>
        <dbReference type="ARBA" id="ARBA00023242"/>
    </source>
</evidence>
<keyword evidence="14" id="KW-1185">Reference proteome</keyword>
<dbReference type="PROSITE" id="PS50157">
    <property type="entry name" value="ZINC_FINGER_C2H2_2"/>
    <property type="match status" value="3"/>
</dbReference>